<evidence type="ECO:0000313" key="10">
    <source>
        <dbReference type="Proteomes" id="UP001152795"/>
    </source>
</evidence>
<dbReference type="GO" id="GO:0042765">
    <property type="term" value="C:GPI-anchor transamidase complex"/>
    <property type="evidence" value="ECO:0007669"/>
    <property type="project" value="InterPro"/>
</dbReference>
<dbReference type="PANTHER" id="PTHR13121">
    <property type="entry name" value="GPI TRANSAMIDASE COMPONENT PIG-U"/>
    <property type="match status" value="1"/>
</dbReference>
<evidence type="ECO:0000256" key="3">
    <source>
        <dbReference type="ARBA" id="ARBA00010026"/>
    </source>
</evidence>
<keyword evidence="6" id="KW-0256">Endoplasmic reticulum</keyword>
<keyword evidence="7" id="KW-1133">Transmembrane helix</keyword>
<proteinExistence type="inferred from homology"/>
<dbReference type="AlphaFoldDB" id="A0A7D9E9Z6"/>
<comment type="caution">
    <text evidence="9">The sequence shown here is derived from an EMBL/GenBank/DDBJ whole genome shotgun (WGS) entry which is preliminary data.</text>
</comment>
<keyword evidence="10" id="KW-1185">Reference proteome</keyword>
<gene>
    <name evidence="9" type="ORF">PACLA_8A066555</name>
</gene>
<dbReference type="GO" id="GO:0006506">
    <property type="term" value="P:GPI anchor biosynthetic process"/>
    <property type="evidence" value="ECO:0007669"/>
    <property type="project" value="UniProtKB-UniPathway"/>
</dbReference>
<evidence type="ECO:0000256" key="5">
    <source>
        <dbReference type="ARBA" id="ARBA00022692"/>
    </source>
</evidence>
<protein>
    <submittedName>
        <fullName evidence="9">Phosphatidylinositol glycan anchor biosynthesis class U -like</fullName>
    </submittedName>
</protein>
<comment type="similarity">
    <text evidence="3">Belongs to the PIGU family.</text>
</comment>
<dbReference type="GO" id="GO:0016255">
    <property type="term" value="P:attachment of GPI anchor to protein"/>
    <property type="evidence" value="ECO:0007669"/>
    <property type="project" value="InterPro"/>
</dbReference>
<name>A0A7D9E9Z6_PARCT</name>
<dbReference type="UniPathway" id="UPA00196"/>
<keyword evidence="8" id="KW-0472">Membrane</keyword>
<dbReference type="Pfam" id="PF06728">
    <property type="entry name" value="PIG-U"/>
    <property type="match status" value="1"/>
</dbReference>
<evidence type="ECO:0000256" key="8">
    <source>
        <dbReference type="ARBA" id="ARBA00023136"/>
    </source>
</evidence>
<evidence type="ECO:0000256" key="2">
    <source>
        <dbReference type="ARBA" id="ARBA00004687"/>
    </source>
</evidence>
<sequence>MKAMQKVYLLNPFTVASCVAQSTAVITNLSVTVALYFALLGSAPLSMCFIAVAAYKSLYPIMLIVPITLILIQKDSYSPKLSTPMSTLRCVISTLAWFLFWIGLYLGLSRAIVGSWAFLDATYGFILRVPDLTPNMGLFWYLFLEMFDHFREFFILVFQLNAFFYVIPLSSLLRNDPVFLFYTLSSVTAIFKSYPAFGDFSIPFALLISWSHLYPYMKNVFVVGCMFLFSSVLMPLFWYLWIYAGSANANFFYAATLAYSTAQIFLLGDVIFSFLRRNFDLEHGISRKLVDGERMTVILK</sequence>
<dbReference type="InterPro" id="IPR009600">
    <property type="entry name" value="PIG-U"/>
</dbReference>
<comment type="pathway">
    <text evidence="2">Glycolipid biosynthesis; glycosylphosphatidylinositol-anchor biosynthesis.</text>
</comment>
<dbReference type="OrthoDB" id="549017at2759"/>
<evidence type="ECO:0000256" key="4">
    <source>
        <dbReference type="ARBA" id="ARBA00022502"/>
    </source>
</evidence>
<dbReference type="EMBL" id="CACRXK020005210">
    <property type="protein sequence ID" value="CAB4005458.1"/>
    <property type="molecule type" value="Genomic_DNA"/>
</dbReference>
<evidence type="ECO:0000313" key="9">
    <source>
        <dbReference type="EMBL" id="CAB4005458.1"/>
    </source>
</evidence>
<evidence type="ECO:0000256" key="7">
    <source>
        <dbReference type="ARBA" id="ARBA00022989"/>
    </source>
</evidence>
<evidence type="ECO:0000256" key="1">
    <source>
        <dbReference type="ARBA" id="ARBA00004477"/>
    </source>
</evidence>
<organism evidence="9 10">
    <name type="scientific">Paramuricea clavata</name>
    <name type="common">Red gorgonian</name>
    <name type="synonym">Violescent sea-whip</name>
    <dbReference type="NCBI Taxonomy" id="317549"/>
    <lineage>
        <taxon>Eukaryota</taxon>
        <taxon>Metazoa</taxon>
        <taxon>Cnidaria</taxon>
        <taxon>Anthozoa</taxon>
        <taxon>Octocorallia</taxon>
        <taxon>Malacalcyonacea</taxon>
        <taxon>Plexauridae</taxon>
        <taxon>Paramuricea</taxon>
    </lineage>
</organism>
<dbReference type="Proteomes" id="UP001152795">
    <property type="component" value="Unassembled WGS sequence"/>
</dbReference>
<dbReference type="PANTHER" id="PTHR13121:SF0">
    <property type="entry name" value="PHOSPHATIDYLINOSITOL GLYCAN ANCHOR BIOSYNTHESIS CLASS U PROTEIN"/>
    <property type="match status" value="1"/>
</dbReference>
<comment type="subcellular location">
    <subcellularLocation>
        <location evidence="1">Endoplasmic reticulum membrane</location>
        <topology evidence="1">Multi-pass membrane protein</topology>
    </subcellularLocation>
</comment>
<reference evidence="9" key="1">
    <citation type="submission" date="2020-04" db="EMBL/GenBank/DDBJ databases">
        <authorList>
            <person name="Alioto T."/>
            <person name="Alioto T."/>
            <person name="Gomez Garrido J."/>
        </authorList>
    </citation>
    <scope>NUCLEOTIDE SEQUENCE</scope>
    <source>
        <strain evidence="9">A484AB</strain>
    </source>
</reference>
<evidence type="ECO:0000256" key="6">
    <source>
        <dbReference type="ARBA" id="ARBA00022824"/>
    </source>
</evidence>
<keyword evidence="4" id="KW-0337">GPI-anchor biosynthesis</keyword>
<accession>A0A7D9E9Z6</accession>
<keyword evidence="5" id="KW-0812">Transmembrane</keyword>
<dbReference type="PROSITE" id="PS51257">
    <property type="entry name" value="PROKAR_LIPOPROTEIN"/>
    <property type="match status" value="1"/>
</dbReference>